<evidence type="ECO:0000313" key="3">
    <source>
        <dbReference type="Proteomes" id="UP000225740"/>
    </source>
</evidence>
<proteinExistence type="predicted"/>
<accession>A0A2G1W4D3</accession>
<keyword evidence="3" id="KW-1185">Reference proteome</keyword>
<organism evidence="2 3">
    <name type="scientific">Rhodopirellula bahusiensis</name>
    <dbReference type="NCBI Taxonomy" id="2014065"/>
    <lineage>
        <taxon>Bacteria</taxon>
        <taxon>Pseudomonadati</taxon>
        <taxon>Planctomycetota</taxon>
        <taxon>Planctomycetia</taxon>
        <taxon>Pirellulales</taxon>
        <taxon>Pirellulaceae</taxon>
        <taxon>Rhodopirellula</taxon>
    </lineage>
</organism>
<reference evidence="2 3" key="1">
    <citation type="submission" date="2017-06" db="EMBL/GenBank/DDBJ databases">
        <title>Description of Rhodopirellula bahusiensis sp. nov.</title>
        <authorList>
            <person name="Kizina J."/>
            <person name="Harder J."/>
        </authorList>
    </citation>
    <scope>NUCLEOTIDE SEQUENCE [LARGE SCALE GENOMIC DNA]</scope>
    <source>
        <strain evidence="2 3">SWK21</strain>
    </source>
</reference>
<sequence>MEEERVWKAMTIIGSVRLTQKEVARFRDEPDRSSQLESRSRPKSFHSGEPRVSVSPVSRILGRCSGAKFV</sequence>
<evidence type="ECO:0000313" key="2">
    <source>
        <dbReference type="EMBL" id="PHQ33529.1"/>
    </source>
</evidence>
<evidence type="ECO:0000256" key="1">
    <source>
        <dbReference type="SAM" id="MobiDB-lite"/>
    </source>
</evidence>
<dbReference type="OrthoDB" id="9882062at2"/>
<dbReference type="AlphaFoldDB" id="A0A2G1W4D3"/>
<feature type="compositionally biased region" description="Basic and acidic residues" evidence="1">
    <location>
        <begin position="24"/>
        <end position="40"/>
    </location>
</feature>
<protein>
    <submittedName>
        <fullName evidence="2">Uncharacterized protein</fullName>
    </submittedName>
</protein>
<dbReference type="EMBL" id="NIZW01000016">
    <property type="protein sequence ID" value="PHQ33529.1"/>
    <property type="molecule type" value="Genomic_DNA"/>
</dbReference>
<comment type="caution">
    <text evidence="2">The sequence shown here is derived from an EMBL/GenBank/DDBJ whole genome shotgun (WGS) entry which is preliminary data.</text>
</comment>
<feature type="region of interest" description="Disordered" evidence="1">
    <location>
        <begin position="24"/>
        <end position="56"/>
    </location>
</feature>
<gene>
    <name evidence="2" type="ORF">CEE69_19720</name>
</gene>
<name>A0A2G1W4D3_9BACT</name>
<dbReference type="Proteomes" id="UP000225740">
    <property type="component" value="Unassembled WGS sequence"/>
</dbReference>